<dbReference type="InterPro" id="IPR014044">
    <property type="entry name" value="CAP_dom"/>
</dbReference>
<evidence type="ECO:0000259" key="3">
    <source>
        <dbReference type="Pfam" id="PF00188"/>
    </source>
</evidence>
<accession>A0A8J4CWA8</accession>
<dbReference type="Pfam" id="PF00188">
    <property type="entry name" value="CAP"/>
    <property type="match status" value="1"/>
</dbReference>
<evidence type="ECO:0000256" key="1">
    <source>
        <dbReference type="SAM" id="MobiDB-lite"/>
    </source>
</evidence>
<feature type="compositionally biased region" description="Pro residues" evidence="1">
    <location>
        <begin position="93"/>
        <end position="111"/>
    </location>
</feature>
<sequence length="295" mass="31876">SSAVMAVIRGVFISALLACFLHVKSKTFVSNQSPWPSRGTVIETVFSNTERKLKDKQPMGVLDSTMIGASNGQRSAALTRNRRQLLIRVWRLPDPPPPSSPMLPDEPPSAPLAPYLPSTPPFPRPPRPPPRPQLKPPPPLLRRPPFAPSPSPPPPPTPPPPAPIPPKRPSPTAPPPARASPALPMQKAPPPRRPSPPPTPRSPPRPMMPLANGFVPNTEPEADFIGGNCSDIFSMITATNTYREWHQAPPLTWSTTIATEAQAYAEVLAAQQCDLEHGGVGGECLYGTEMYPKPD</sequence>
<proteinExistence type="predicted"/>
<evidence type="ECO:0000256" key="2">
    <source>
        <dbReference type="SAM" id="SignalP"/>
    </source>
</evidence>
<keyword evidence="2" id="KW-0732">Signal</keyword>
<organism evidence="4 5">
    <name type="scientific">Volvox reticuliferus</name>
    <dbReference type="NCBI Taxonomy" id="1737510"/>
    <lineage>
        <taxon>Eukaryota</taxon>
        <taxon>Viridiplantae</taxon>
        <taxon>Chlorophyta</taxon>
        <taxon>core chlorophytes</taxon>
        <taxon>Chlorophyceae</taxon>
        <taxon>CS clade</taxon>
        <taxon>Chlamydomonadales</taxon>
        <taxon>Volvocaceae</taxon>
        <taxon>Volvox</taxon>
    </lineage>
</organism>
<dbReference type="OrthoDB" id="337038at2759"/>
<name>A0A8J4CWA8_9CHLO</name>
<dbReference type="Gene3D" id="3.40.33.10">
    <property type="entry name" value="CAP"/>
    <property type="match status" value="1"/>
</dbReference>
<protein>
    <recommendedName>
        <fullName evidence="3">SCP domain-containing protein</fullName>
    </recommendedName>
</protein>
<dbReference type="InterPro" id="IPR035940">
    <property type="entry name" value="CAP_sf"/>
</dbReference>
<feature type="compositionally biased region" description="Pro residues" evidence="1">
    <location>
        <begin position="187"/>
        <end position="207"/>
    </location>
</feature>
<evidence type="ECO:0000313" key="5">
    <source>
        <dbReference type="Proteomes" id="UP000747110"/>
    </source>
</evidence>
<reference evidence="4" key="1">
    <citation type="journal article" date="2021" name="Proc. Natl. Acad. Sci. U.S.A.">
        <title>Three genomes in the algal genus Volvox reveal the fate of a haploid sex-determining region after a transition to homothallism.</title>
        <authorList>
            <person name="Yamamoto K."/>
            <person name="Hamaji T."/>
            <person name="Kawai-Toyooka H."/>
            <person name="Matsuzaki R."/>
            <person name="Takahashi F."/>
            <person name="Nishimura Y."/>
            <person name="Kawachi M."/>
            <person name="Noguchi H."/>
            <person name="Minakuchi Y."/>
            <person name="Umen J.G."/>
            <person name="Toyoda A."/>
            <person name="Nozaki H."/>
        </authorList>
    </citation>
    <scope>NUCLEOTIDE SEQUENCE</scope>
    <source>
        <strain evidence="4">NIES-3786</strain>
    </source>
</reference>
<feature type="signal peptide" evidence="2">
    <location>
        <begin position="1"/>
        <end position="25"/>
    </location>
</feature>
<gene>
    <name evidence="4" type="ORF">Vretifemale_16132</name>
</gene>
<dbReference type="AlphaFoldDB" id="A0A8J4CWA8"/>
<feature type="domain" description="SCP" evidence="3">
    <location>
        <begin position="238"/>
        <end position="285"/>
    </location>
</feature>
<feature type="non-terminal residue" evidence="4">
    <location>
        <position position="295"/>
    </location>
</feature>
<feature type="chain" id="PRO_5035327808" description="SCP domain-containing protein" evidence="2">
    <location>
        <begin position="26"/>
        <end position="295"/>
    </location>
</feature>
<evidence type="ECO:0000313" key="4">
    <source>
        <dbReference type="EMBL" id="GIL88090.1"/>
    </source>
</evidence>
<dbReference type="SUPFAM" id="SSF55797">
    <property type="entry name" value="PR-1-like"/>
    <property type="match status" value="1"/>
</dbReference>
<keyword evidence="5" id="KW-1185">Reference proteome</keyword>
<feature type="non-terminal residue" evidence="4">
    <location>
        <position position="1"/>
    </location>
</feature>
<dbReference type="Proteomes" id="UP000747110">
    <property type="component" value="Unassembled WGS sequence"/>
</dbReference>
<dbReference type="EMBL" id="BNCP01000043">
    <property type="protein sequence ID" value="GIL88090.1"/>
    <property type="molecule type" value="Genomic_DNA"/>
</dbReference>
<comment type="caution">
    <text evidence="4">The sequence shown here is derived from an EMBL/GenBank/DDBJ whole genome shotgun (WGS) entry which is preliminary data.</text>
</comment>
<feature type="region of interest" description="Disordered" evidence="1">
    <location>
        <begin position="91"/>
        <end position="210"/>
    </location>
</feature>
<feature type="compositionally biased region" description="Pro residues" evidence="1">
    <location>
        <begin position="117"/>
        <end position="178"/>
    </location>
</feature>